<keyword evidence="2" id="KW-1185">Reference proteome</keyword>
<proteinExistence type="predicted"/>
<name>A0A6N8TXU0_9STAP</name>
<dbReference type="AlphaFoldDB" id="A0A6N8TXU0"/>
<gene>
    <name evidence="1" type="ORF">GQ671_04510</name>
</gene>
<accession>A0A6N8TXU0</accession>
<reference evidence="1 2" key="1">
    <citation type="submission" date="2019-12" db="EMBL/GenBank/DDBJ databases">
        <title>Salinicoccus cyprini sp. nov., isolated from gastro-intestinal tract of mirror carp, Cyprinus carpio var. specularis, collected from Gobind Sagar Reservoir, Himachal Pradesh, India.</title>
        <authorList>
            <person name="Talwar C."/>
            <person name="Singh A.K."/>
            <person name="Lal R."/>
            <person name="Negi R.K."/>
        </authorList>
    </citation>
    <scope>NUCLEOTIDE SEQUENCE [LARGE SCALE GENOMIC DNA]</scope>
    <source>
        <strain evidence="1 2">J-82</strain>
    </source>
</reference>
<comment type="caution">
    <text evidence="1">The sequence shown here is derived from an EMBL/GenBank/DDBJ whole genome shotgun (WGS) entry which is preliminary data.</text>
</comment>
<sequence>MVDKSIEMQYKINEVREKYAALIDYEEVKLTAPNLAENKREKLAMDIIQLEKAEVLEIERIYNRYNHAHKR</sequence>
<evidence type="ECO:0000313" key="1">
    <source>
        <dbReference type="EMBL" id="MXQ50560.1"/>
    </source>
</evidence>
<evidence type="ECO:0000313" key="2">
    <source>
        <dbReference type="Proteomes" id="UP000436284"/>
    </source>
</evidence>
<dbReference type="RefSeq" id="WP_160653277.1">
    <property type="nucleotide sequence ID" value="NZ_JBHRWU010000001.1"/>
</dbReference>
<protein>
    <submittedName>
        <fullName evidence="1">Uncharacterized protein</fullName>
    </submittedName>
</protein>
<dbReference type="Proteomes" id="UP000436284">
    <property type="component" value="Unassembled WGS sequence"/>
</dbReference>
<organism evidence="1 2">
    <name type="scientific">Salinicoccus hispanicus</name>
    <dbReference type="NCBI Taxonomy" id="157225"/>
    <lineage>
        <taxon>Bacteria</taxon>
        <taxon>Bacillati</taxon>
        <taxon>Bacillota</taxon>
        <taxon>Bacilli</taxon>
        <taxon>Bacillales</taxon>
        <taxon>Staphylococcaceae</taxon>
        <taxon>Salinicoccus</taxon>
    </lineage>
</organism>
<dbReference type="EMBL" id="WUUK01000001">
    <property type="protein sequence ID" value="MXQ50560.1"/>
    <property type="molecule type" value="Genomic_DNA"/>
</dbReference>